<dbReference type="AlphaFoldDB" id="A0AAD9FD20"/>
<evidence type="ECO:0000313" key="1">
    <source>
        <dbReference type="EMBL" id="KAK1894215.1"/>
    </source>
</evidence>
<keyword evidence="2" id="KW-1185">Reference proteome</keyword>
<comment type="caution">
    <text evidence="1">The sequence shown here is derived from an EMBL/GenBank/DDBJ whole genome shotgun (WGS) entry which is preliminary data.</text>
</comment>
<name>A0AAD9FD20_DISEL</name>
<keyword evidence="1" id="KW-0808">Transferase</keyword>
<dbReference type="EMBL" id="JASDAP010000011">
    <property type="protein sequence ID" value="KAK1894215.1"/>
    <property type="molecule type" value="Genomic_DNA"/>
</dbReference>
<protein>
    <submittedName>
        <fullName evidence="1">Nicotinate phosphoribosyltransferase</fullName>
    </submittedName>
</protein>
<gene>
    <name evidence="1" type="ORF">KUDE01_019674</name>
</gene>
<organism evidence="1 2">
    <name type="scientific">Dissostichus eleginoides</name>
    <name type="common">Patagonian toothfish</name>
    <name type="synonym">Dissostichus amissus</name>
    <dbReference type="NCBI Taxonomy" id="100907"/>
    <lineage>
        <taxon>Eukaryota</taxon>
        <taxon>Metazoa</taxon>
        <taxon>Chordata</taxon>
        <taxon>Craniata</taxon>
        <taxon>Vertebrata</taxon>
        <taxon>Euteleostomi</taxon>
        <taxon>Actinopterygii</taxon>
        <taxon>Neopterygii</taxon>
        <taxon>Teleostei</taxon>
        <taxon>Neoteleostei</taxon>
        <taxon>Acanthomorphata</taxon>
        <taxon>Eupercaria</taxon>
        <taxon>Perciformes</taxon>
        <taxon>Notothenioidei</taxon>
        <taxon>Nototheniidae</taxon>
        <taxon>Dissostichus</taxon>
    </lineage>
</organism>
<evidence type="ECO:0000313" key="2">
    <source>
        <dbReference type="Proteomes" id="UP001228049"/>
    </source>
</evidence>
<dbReference type="PANTHER" id="PTHR47018">
    <property type="entry name" value="CXC DOMAIN-CONTAINING PROTEIN-RELATED"/>
    <property type="match status" value="1"/>
</dbReference>
<dbReference type="PANTHER" id="PTHR47018:SF1">
    <property type="entry name" value="TESMIN_TSO1-LIKE CXC DOMAIN-CONTAINING PROTEIN"/>
    <property type="match status" value="1"/>
</dbReference>
<keyword evidence="1" id="KW-0328">Glycosyltransferase</keyword>
<reference evidence="1" key="1">
    <citation type="submission" date="2023-04" db="EMBL/GenBank/DDBJ databases">
        <title>Chromosome-level genome of Chaenocephalus aceratus.</title>
        <authorList>
            <person name="Park H."/>
        </authorList>
    </citation>
    <scope>NUCLEOTIDE SEQUENCE</scope>
    <source>
        <strain evidence="1">DE</strain>
        <tissue evidence="1">Muscle</tissue>
    </source>
</reference>
<dbReference type="GO" id="GO:0016757">
    <property type="term" value="F:glycosyltransferase activity"/>
    <property type="evidence" value="ECO:0007669"/>
    <property type="project" value="UniProtKB-KW"/>
</dbReference>
<proteinExistence type="predicted"/>
<dbReference type="Proteomes" id="UP001228049">
    <property type="component" value="Unassembled WGS sequence"/>
</dbReference>
<accession>A0AAD9FD20</accession>
<sequence>MDNLDHNPTATTAMTSFHGTSILVFQHPIKDYKGEERGQLKFGEDKVKVIPELPDSFTNIRPAFFTKKYPVPPKSNVTEDIVTGPDNSLHMSQLALEYEWLEKVAVTDGPVDVTWSAHHASKKRHPTFEVGITSLLPLLRDQAHSVATVRHVMDKIKDIVAFLNPGLGRVTNKGKIPSNWQSFLRDNDNKTELFHYLADKIAQMSAQNVVIVTKEENALSTQTMSLDELAPCSHEEANTRIFVHAKQAAKEGRKNIIIKANNTDILGIAVSILPTLQEIGLQQLWIAFGHQRNLKWIPVHDLCLSIGMEKSKGILFFHAFTGCDVVSAFRGKGKKTAWQTWEVCDEASDLFSKLSQYPPTVVYDDELKILETFVVMMYDRACS</sequence>